<dbReference type="OrthoDB" id="118020at2157"/>
<reference evidence="3 4" key="1">
    <citation type="submission" date="2014-07" db="EMBL/GenBank/DDBJ databases">
        <title>Methanogenic archaea and the global carbon cycle.</title>
        <authorList>
            <person name="Henriksen J.R."/>
            <person name="Luke J."/>
            <person name="Reinhart S."/>
            <person name="Benedict M.N."/>
            <person name="Youngblut N.D."/>
            <person name="Metcalf M.E."/>
            <person name="Whitaker R.J."/>
            <person name="Metcalf W.W."/>
        </authorList>
    </citation>
    <scope>NUCLEOTIDE SEQUENCE [LARGE SCALE GENOMIC DNA]</scope>
    <source>
        <strain evidence="3 4">HB-1</strain>
    </source>
</reference>
<dbReference type="RefSeq" id="WP_048142583.1">
    <property type="nucleotide sequence ID" value="NZ_BBCW01000020.1"/>
</dbReference>
<dbReference type="Pfam" id="PF07790">
    <property type="entry name" value="Pilin_N"/>
    <property type="match status" value="1"/>
</dbReference>
<dbReference type="KEGG" id="mhor:MSHOH_3895"/>
<dbReference type="PATRIC" id="fig|1434110.4.peg.4965"/>
<dbReference type="PANTHER" id="PTHR38138:SF1">
    <property type="entry name" value="ARCHAEAL TYPE IV PILIN N-TERMINAL DOMAIN-CONTAINING PROTEIN"/>
    <property type="match status" value="1"/>
</dbReference>
<evidence type="ECO:0000313" key="3">
    <source>
        <dbReference type="EMBL" id="AKB80378.1"/>
    </source>
</evidence>
<dbReference type="NCBIfam" id="TIGR02537">
    <property type="entry name" value="arch_flag_Nterm"/>
    <property type="match status" value="1"/>
</dbReference>
<keyword evidence="1" id="KW-0812">Transmembrane</keyword>
<protein>
    <recommendedName>
        <fullName evidence="2">Archaeal Type IV pilin N-terminal domain-containing protein</fullName>
    </recommendedName>
</protein>
<dbReference type="EMBL" id="CP009516">
    <property type="protein sequence ID" value="AKB80378.1"/>
    <property type="molecule type" value="Genomic_DNA"/>
</dbReference>
<feature type="transmembrane region" description="Helical" evidence="1">
    <location>
        <begin position="12"/>
        <end position="38"/>
    </location>
</feature>
<sequence>MDLKKIFSNDKAVSPVIGVVLMVAITVILAAAIGSSVFGQGPSESAPQANINIVTSGVDSIKLEHLGGDTVILYPNTTKIMFAADGQSYELDTSAFESDPTFDVGMTKILLLTTEDGNSSATLTQTSGEFATVKIVDVKTKQLIADKELRF</sequence>
<dbReference type="InterPro" id="IPR012859">
    <property type="entry name" value="Pilin_N_archaeal"/>
</dbReference>
<gene>
    <name evidence="3" type="ORF">MSHOH_3895</name>
</gene>
<accession>A0A0E3SJG0</accession>
<dbReference type="InterPro" id="IPR013373">
    <property type="entry name" value="Flagellin/pilin_N_arc"/>
</dbReference>
<keyword evidence="4" id="KW-1185">Reference proteome</keyword>
<dbReference type="GeneID" id="24833261"/>
<dbReference type="AlphaFoldDB" id="A0A0E3SJG0"/>
<evidence type="ECO:0000313" key="4">
    <source>
        <dbReference type="Proteomes" id="UP000033101"/>
    </source>
</evidence>
<evidence type="ECO:0000259" key="2">
    <source>
        <dbReference type="Pfam" id="PF07790"/>
    </source>
</evidence>
<keyword evidence="1" id="KW-0472">Membrane</keyword>
<organism evidence="3 4">
    <name type="scientific">Methanosarcina horonobensis HB-1 = JCM 15518</name>
    <dbReference type="NCBI Taxonomy" id="1434110"/>
    <lineage>
        <taxon>Archaea</taxon>
        <taxon>Methanobacteriati</taxon>
        <taxon>Methanobacteriota</taxon>
        <taxon>Stenosarchaea group</taxon>
        <taxon>Methanomicrobia</taxon>
        <taxon>Methanosarcinales</taxon>
        <taxon>Methanosarcinaceae</taxon>
        <taxon>Methanosarcina</taxon>
    </lineage>
</organism>
<dbReference type="HOGENOM" id="CLU_116126_1_0_2"/>
<name>A0A0E3SJG0_9EURY</name>
<dbReference type="Proteomes" id="UP000033101">
    <property type="component" value="Chromosome"/>
</dbReference>
<keyword evidence="1" id="KW-1133">Transmembrane helix</keyword>
<proteinExistence type="predicted"/>
<evidence type="ECO:0000256" key="1">
    <source>
        <dbReference type="SAM" id="Phobius"/>
    </source>
</evidence>
<dbReference type="PANTHER" id="PTHR38138">
    <property type="entry name" value="VNG6441H"/>
    <property type="match status" value="1"/>
</dbReference>
<feature type="domain" description="Archaeal Type IV pilin N-terminal" evidence="2">
    <location>
        <begin position="11"/>
        <end position="84"/>
    </location>
</feature>